<protein>
    <submittedName>
        <fullName evidence="2">Uncharacterized protein</fullName>
    </submittedName>
</protein>
<proteinExistence type="predicted"/>
<organism evidence="2 3">
    <name type="scientific">Candidatus Falkowbacteria bacterium RIFOXYC2_FULL_36_12</name>
    <dbReference type="NCBI Taxonomy" id="1798002"/>
    <lineage>
        <taxon>Bacteria</taxon>
        <taxon>Candidatus Falkowiibacteriota</taxon>
    </lineage>
</organism>
<dbReference type="AlphaFoldDB" id="A0A1F5SW62"/>
<sequence length="108" mass="12485">MKNQNAPRRIVEPREVLLSRRSLSRNLFCEVHHLWYDPNEQGECPYCLANARMNQMNSAQEPERYYPTLDLANPPPEFAECIDCAGESESSFCDECPHKPKSPKNVMN</sequence>
<comment type="caution">
    <text evidence="2">The sequence shown here is derived from an EMBL/GenBank/DDBJ whole genome shotgun (WGS) entry which is preliminary data.</text>
</comment>
<evidence type="ECO:0000313" key="3">
    <source>
        <dbReference type="Proteomes" id="UP000179001"/>
    </source>
</evidence>
<evidence type="ECO:0000313" key="2">
    <source>
        <dbReference type="EMBL" id="OGF30882.1"/>
    </source>
</evidence>
<dbReference type="Proteomes" id="UP000179001">
    <property type="component" value="Unassembled WGS sequence"/>
</dbReference>
<gene>
    <name evidence="2" type="ORF">A2478_00320</name>
</gene>
<evidence type="ECO:0000256" key="1">
    <source>
        <dbReference type="SAM" id="MobiDB-lite"/>
    </source>
</evidence>
<accession>A0A1F5SW62</accession>
<reference evidence="2 3" key="1">
    <citation type="journal article" date="2016" name="Nat. Commun.">
        <title>Thousands of microbial genomes shed light on interconnected biogeochemical processes in an aquifer system.</title>
        <authorList>
            <person name="Anantharaman K."/>
            <person name="Brown C.T."/>
            <person name="Hug L.A."/>
            <person name="Sharon I."/>
            <person name="Castelle C.J."/>
            <person name="Probst A.J."/>
            <person name="Thomas B.C."/>
            <person name="Singh A."/>
            <person name="Wilkins M.J."/>
            <person name="Karaoz U."/>
            <person name="Brodie E.L."/>
            <person name="Williams K.H."/>
            <person name="Hubbard S.S."/>
            <person name="Banfield J.F."/>
        </authorList>
    </citation>
    <scope>NUCLEOTIDE SEQUENCE [LARGE SCALE GENOMIC DNA]</scope>
</reference>
<dbReference type="EMBL" id="MFGJ01000008">
    <property type="protein sequence ID" value="OGF30882.1"/>
    <property type="molecule type" value="Genomic_DNA"/>
</dbReference>
<name>A0A1F5SW62_9BACT</name>
<feature type="region of interest" description="Disordered" evidence="1">
    <location>
        <begin position="89"/>
        <end position="108"/>
    </location>
</feature>